<dbReference type="CDD" id="cd01949">
    <property type="entry name" value="GGDEF"/>
    <property type="match status" value="1"/>
</dbReference>
<keyword evidence="3 5" id="KW-1133">Transmembrane helix</keyword>
<dbReference type="Pfam" id="PF00990">
    <property type="entry name" value="GGDEF"/>
    <property type="match status" value="1"/>
</dbReference>
<accession>I8U624</accession>
<dbReference type="InterPro" id="IPR029787">
    <property type="entry name" value="Nucleotide_cyclase"/>
</dbReference>
<dbReference type="eggNOG" id="COG2199">
    <property type="taxonomic scope" value="Bacteria"/>
</dbReference>
<evidence type="ECO:0000256" key="5">
    <source>
        <dbReference type="SAM" id="Phobius"/>
    </source>
</evidence>
<dbReference type="InterPro" id="IPR006189">
    <property type="entry name" value="CHASE_dom"/>
</dbReference>
<keyword evidence="9" id="KW-1185">Reference proteome</keyword>
<protein>
    <submittedName>
        <fullName evidence="8">Diguanylate cyclase</fullName>
    </submittedName>
</protein>
<dbReference type="NCBIfam" id="TIGR00254">
    <property type="entry name" value="GGDEF"/>
    <property type="match status" value="1"/>
</dbReference>
<dbReference type="InterPro" id="IPR043128">
    <property type="entry name" value="Rev_trsase/Diguanyl_cyclase"/>
</dbReference>
<evidence type="ECO:0000256" key="1">
    <source>
        <dbReference type="ARBA" id="ARBA00004370"/>
    </source>
</evidence>
<dbReference type="Gene3D" id="3.30.450.350">
    <property type="entry name" value="CHASE domain"/>
    <property type="match status" value="1"/>
</dbReference>
<dbReference type="RefSeq" id="WP_008985920.1">
    <property type="nucleotide sequence ID" value="NZ_AKKU01000029.1"/>
</dbReference>
<proteinExistence type="predicted"/>
<dbReference type="STRING" id="1195246.AGRI_15965"/>
<dbReference type="Pfam" id="PF03924">
    <property type="entry name" value="CHASE"/>
    <property type="match status" value="1"/>
</dbReference>
<evidence type="ECO:0000259" key="7">
    <source>
        <dbReference type="PROSITE" id="PS50887"/>
    </source>
</evidence>
<dbReference type="Gene3D" id="3.30.70.270">
    <property type="match status" value="1"/>
</dbReference>
<feature type="domain" description="CHASE" evidence="6">
    <location>
        <begin position="113"/>
        <end position="250"/>
    </location>
</feature>
<dbReference type="GO" id="GO:0007165">
    <property type="term" value="P:signal transduction"/>
    <property type="evidence" value="ECO:0007669"/>
    <property type="project" value="UniProtKB-ARBA"/>
</dbReference>
<gene>
    <name evidence="8" type="ORF">AGRI_15965</name>
</gene>
<evidence type="ECO:0000256" key="2">
    <source>
        <dbReference type="ARBA" id="ARBA00022692"/>
    </source>
</evidence>
<dbReference type="PROSITE" id="PS50887">
    <property type="entry name" value="GGDEF"/>
    <property type="match status" value="1"/>
</dbReference>
<keyword evidence="2 5" id="KW-0812">Transmembrane</keyword>
<evidence type="ECO:0000256" key="4">
    <source>
        <dbReference type="ARBA" id="ARBA00023136"/>
    </source>
</evidence>
<dbReference type="SMART" id="SM01079">
    <property type="entry name" value="CHASE"/>
    <property type="match status" value="1"/>
</dbReference>
<dbReference type="eggNOG" id="COG3452">
    <property type="taxonomic scope" value="Bacteria"/>
</dbReference>
<dbReference type="InterPro" id="IPR042240">
    <property type="entry name" value="CHASE_sf"/>
</dbReference>
<feature type="transmembrane region" description="Helical" evidence="5">
    <location>
        <begin position="271"/>
        <end position="291"/>
    </location>
</feature>
<sequence length="454" mass="50317">MKKLKLLTNKQKCGMSLALLLLTAGSIVLVEYLHRDFQQRLQQQYQSSLSQQLSLVRANIESELNANIFLADSLATIITVNPQSSAADWEKLSETLMLKATSIRNLAVAPDNVVQFVYPLRGNEAVIGLDYRNNPEQLRTVELARQRQEIYIAGPLPLVQGGNAVIARMPVFIDPPANQQYWGTCSVVIDIDKLFTLSGLTVLEQQVRLALRGKDATGASGEVFRGDPEVFEQAFASETIRLLTGSWQLAIALPEHSELKGSTLIAITVRLVGYSLCLLLMLVLLSLFYAYRIARRNSLQDALTALPNRRFAIQMLERLVKSQSDFSILSLDLDKFKEVNDQYGHAVGDALLQAVAHRLQGALRGSDSACRLSGDEFLIILPRVSTEHDLQAIISKVAAKLSDSPFTHQGTAFTIQYSLGHARFPHDAQDLETLLHHADLGMYQQKAAHKAKSE</sequence>
<name>I8U624_9ALTE</name>
<keyword evidence="4 5" id="KW-0472">Membrane</keyword>
<comment type="caution">
    <text evidence="8">The sequence shown here is derived from an EMBL/GenBank/DDBJ whole genome shotgun (WGS) entry which is preliminary data.</text>
</comment>
<dbReference type="Proteomes" id="UP000035062">
    <property type="component" value="Unassembled WGS sequence"/>
</dbReference>
<evidence type="ECO:0000313" key="9">
    <source>
        <dbReference type="Proteomes" id="UP000035062"/>
    </source>
</evidence>
<dbReference type="InterPro" id="IPR000160">
    <property type="entry name" value="GGDEF_dom"/>
</dbReference>
<reference evidence="8 9" key="1">
    <citation type="journal article" date="2012" name="J. Bacteriol.">
        <title>Genome Sequence of Pectin-Degrading Alishewanella agri, Isolated from Landfill Soil.</title>
        <authorList>
            <person name="Kim J."/>
            <person name="Jung J."/>
            <person name="Sung J.S."/>
            <person name="Chun J."/>
            <person name="Park W."/>
        </authorList>
    </citation>
    <scope>NUCLEOTIDE SEQUENCE [LARGE SCALE GENOMIC DNA]</scope>
    <source>
        <strain evidence="8 9">BL06</strain>
    </source>
</reference>
<dbReference type="InterPro" id="IPR052163">
    <property type="entry name" value="DGC-Regulatory_Protein"/>
</dbReference>
<dbReference type="PATRIC" id="fig|1195246.3.peg.3167"/>
<organism evidence="8 9">
    <name type="scientific">Alishewanella agri BL06</name>
    <dbReference type="NCBI Taxonomy" id="1195246"/>
    <lineage>
        <taxon>Bacteria</taxon>
        <taxon>Pseudomonadati</taxon>
        <taxon>Pseudomonadota</taxon>
        <taxon>Gammaproteobacteria</taxon>
        <taxon>Alteromonadales</taxon>
        <taxon>Alteromonadaceae</taxon>
        <taxon>Alishewanella</taxon>
    </lineage>
</organism>
<dbReference type="SMART" id="SM00267">
    <property type="entry name" value="GGDEF"/>
    <property type="match status" value="1"/>
</dbReference>
<dbReference type="GO" id="GO:0003824">
    <property type="term" value="F:catalytic activity"/>
    <property type="evidence" value="ECO:0007669"/>
    <property type="project" value="UniProtKB-ARBA"/>
</dbReference>
<comment type="subcellular location">
    <subcellularLocation>
        <location evidence="1">Membrane</location>
    </subcellularLocation>
</comment>
<evidence type="ECO:0000259" key="6">
    <source>
        <dbReference type="PROSITE" id="PS50839"/>
    </source>
</evidence>
<evidence type="ECO:0000256" key="3">
    <source>
        <dbReference type="ARBA" id="ARBA00022989"/>
    </source>
</evidence>
<evidence type="ECO:0000313" key="8">
    <source>
        <dbReference type="EMBL" id="EIW87473.1"/>
    </source>
</evidence>
<dbReference type="GO" id="GO:0016020">
    <property type="term" value="C:membrane"/>
    <property type="evidence" value="ECO:0007669"/>
    <property type="project" value="UniProtKB-SubCell"/>
</dbReference>
<dbReference type="PANTHER" id="PTHR46663:SF2">
    <property type="entry name" value="GGDEF DOMAIN-CONTAINING PROTEIN"/>
    <property type="match status" value="1"/>
</dbReference>
<dbReference type="PANTHER" id="PTHR46663">
    <property type="entry name" value="DIGUANYLATE CYCLASE DGCT-RELATED"/>
    <property type="match status" value="1"/>
</dbReference>
<dbReference type="PROSITE" id="PS50839">
    <property type="entry name" value="CHASE"/>
    <property type="match status" value="1"/>
</dbReference>
<feature type="domain" description="GGDEF" evidence="7">
    <location>
        <begin position="324"/>
        <end position="454"/>
    </location>
</feature>
<dbReference type="AlphaFoldDB" id="I8U624"/>
<dbReference type="SUPFAM" id="SSF55073">
    <property type="entry name" value="Nucleotide cyclase"/>
    <property type="match status" value="1"/>
</dbReference>
<dbReference type="EMBL" id="AKKU01000029">
    <property type="protein sequence ID" value="EIW87473.1"/>
    <property type="molecule type" value="Genomic_DNA"/>
</dbReference>